<evidence type="ECO:0000256" key="1">
    <source>
        <dbReference type="SAM" id="MobiDB-lite"/>
    </source>
</evidence>
<sequence length="33" mass="3760">LRAQGYAEPVGTKLRPATRARIGKRKVRPEIDR</sequence>
<accession>A0A061RNI0</accession>
<reference evidence="2" key="1">
    <citation type="submission" date="2014-05" db="EMBL/GenBank/DDBJ databases">
        <title>The transcriptome of the halophilic microalga Tetraselmis sp. GSL018 isolated from the Great Salt Lake, Utah.</title>
        <authorList>
            <person name="Jinkerson R.E."/>
            <person name="D'Adamo S."/>
            <person name="Posewitz M.C."/>
        </authorList>
    </citation>
    <scope>NUCLEOTIDE SEQUENCE</scope>
    <source>
        <strain evidence="2">GSL018</strain>
    </source>
</reference>
<feature type="non-terminal residue" evidence="2">
    <location>
        <position position="1"/>
    </location>
</feature>
<protein>
    <submittedName>
        <fullName evidence="2">Uncharacterized protein</fullName>
    </submittedName>
</protein>
<feature type="compositionally biased region" description="Basic residues" evidence="1">
    <location>
        <begin position="16"/>
        <end position="27"/>
    </location>
</feature>
<evidence type="ECO:0000313" key="2">
    <source>
        <dbReference type="EMBL" id="JAC73528.1"/>
    </source>
</evidence>
<proteinExistence type="predicted"/>
<gene>
    <name evidence="2" type="ORF">TSPGSL018_28651</name>
</gene>
<organism evidence="2">
    <name type="scientific">Tetraselmis sp. GSL018</name>
    <dbReference type="NCBI Taxonomy" id="582737"/>
    <lineage>
        <taxon>Eukaryota</taxon>
        <taxon>Viridiplantae</taxon>
        <taxon>Chlorophyta</taxon>
        <taxon>core chlorophytes</taxon>
        <taxon>Chlorodendrophyceae</taxon>
        <taxon>Chlorodendrales</taxon>
        <taxon>Chlorodendraceae</taxon>
        <taxon>Tetraselmis</taxon>
    </lineage>
</organism>
<feature type="region of interest" description="Disordered" evidence="1">
    <location>
        <begin position="1"/>
        <end position="33"/>
    </location>
</feature>
<name>A0A061RNI0_9CHLO</name>
<dbReference type="AlphaFoldDB" id="A0A061RNI0"/>
<dbReference type="EMBL" id="GBEZ01012349">
    <property type="protein sequence ID" value="JAC73528.1"/>
    <property type="molecule type" value="Transcribed_RNA"/>
</dbReference>